<evidence type="ECO:0000256" key="5">
    <source>
        <dbReference type="SAM" id="SignalP"/>
    </source>
</evidence>
<dbReference type="EnsemblMetazoa" id="XM_017124049.2">
    <property type="protein sequence ID" value="XP_016979538.1"/>
    <property type="gene ID" value="LOC108044891"/>
</dbReference>
<dbReference type="GO" id="GO:0050431">
    <property type="term" value="F:transforming growth factor beta binding"/>
    <property type="evidence" value="ECO:0007669"/>
    <property type="project" value="TreeGrafter"/>
</dbReference>
<gene>
    <name evidence="9" type="primary">LOC108044891</name>
    <name evidence="7" type="synonym">108044891</name>
</gene>
<keyword evidence="8" id="KW-1185">Reference proteome</keyword>
<reference evidence="7" key="3">
    <citation type="submission" date="2025-05" db="UniProtKB">
        <authorList>
            <consortium name="EnsemblMetazoa"/>
        </authorList>
    </citation>
    <scope>IDENTIFICATION</scope>
</reference>
<dbReference type="PANTHER" id="PTHR45938">
    <property type="entry name" value="ACP24A4-RELATED"/>
    <property type="match status" value="1"/>
</dbReference>
<dbReference type="Pfam" id="PF00014">
    <property type="entry name" value="Kunitz_BPTI"/>
    <property type="match status" value="1"/>
</dbReference>
<feature type="signal peptide" evidence="5">
    <location>
        <begin position="1"/>
        <end position="22"/>
    </location>
</feature>
<dbReference type="SMART" id="SM00131">
    <property type="entry name" value="KU"/>
    <property type="match status" value="1"/>
</dbReference>
<dbReference type="OrthoDB" id="4473401at2759"/>
<evidence type="ECO:0000256" key="4">
    <source>
        <dbReference type="ARBA" id="ARBA00023157"/>
    </source>
</evidence>
<accession>A0A6P4EWP7</accession>
<dbReference type="SUPFAM" id="SSF57362">
    <property type="entry name" value="BPTI-like"/>
    <property type="match status" value="1"/>
</dbReference>
<sequence>MGQQILWLFPVIIMLYVEFSSGQKAKCDKRPTVTGSCKDYKVRWFYSSSLKECIMFHWGGCDRTENLFENGEECEAYCMGLGEVKSAV</sequence>
<keyword evidence="3 5" id="KW-0732">Signal</keyword>
<dbReference type="AlphaFoldDB" id="A0A6P4EWP7"/>
<dbReference type="GO" id="GO:0005615">
    <property type="term" value="C:extracellular space"/>
    <property type="evidence" value="ECO:0007669"/>
    <property type="project" value="TreeGrafter"/>
</dbReference>
<evidence type="ECO:0000256" key="2">
    <source>
        <dbReference type="ARBA" id="ARBA00022525"/>
    </source>
</evidence>
<keyword evidence="4" id="KW-1015">Disulfide bond</keyword>
<proteinExistence type="predicted"/>
<keyword evidence="2" id="KW-0964">Secreted</keyword>
<protein>
    <submittedName>
        <fullName evidence="9">Trypsin inhibitor isoform X1</fullName>
    </submittedName>
</protein>
<dbReference type="Gene3D" id="4.10.410.10">
    <property type="entry name" value="Pancreatic trypsin inhibitor Kunitz domain"/>
    <property type="match status" value="1"/>
</dbReference>
<evidence type="ECO:0000259" key="6">
    <source>
        <dbReference type="PROSITE" id="PS50279"/>
    </source>
</evidence>
<evidence type="ECO:0000313" key="8">
    <source>
        <dbReference type="Proteomes" id="UP001652680"/>
    </source>
</evidence>
<dbReference type="GO" id="GO:0048019">
    <property type="term" value="F:receptor antagonist activity"/>
    <property type="evidence" value="ECO:0007669"/>
    <property type="project" value="TreeGrafter"/>
</dbReference>
<dbReference type="InterPro" id="IPR036880">
    <property type="entry name" value="Kunitz_BPTI_sf"/>
</dbReference>
<dbReference type="InterPro" id="IPR002223">
    <property type="entry name" value="Kunitz_BPTI"/>
</dbReference>
<evidence type="ECO:0000256" key="3">
    <source>
        <dbReference type="ARBA" id="ARBA00022729"/>
    </source>
</evidence>
<dbReference type="GO" id="GO:0004867">
    <property type="term" value="F:serine-type endopeptidase inhibitor activity"/>
    <property type="evidence" value="ECO:0007669"/>
    <property type="project" value="InterPro"/>
</dbReference>
<dbReference type="Proteomes" id="UP001652680">
    <property type="component" value="Unassembled WGS sequence"/>
</dbReference>
<comment type="subcellular location">
    <subcellularLocation>
        <location evidence="1">Secreted</location>
    </subcellularLocation>
</comment>
<reference evidence="8" key="1">
    <citation type="journal article" date="2021" name="Elife">
        <title>Highly contiguous assemblies of 101 drosophilid genomes.</title>
        <authorList>
            <person name="Kim B.Y."/>
            <person name="Wang J.R."/>
            <person name="Miller D.E."/>
            <person name="Barmina O."/>
            <person name="Delaney E."/>
            <person name="Thompson A."/>
            <person name="Comeault A.A."/>
            <person name="Peede D."/>
            <person name="D'Agostino E.R."/>
            <person name="Pelaez J."/>
            <person name="Aguilar J.M."/>
            <person name="Haji D."/>
            <person name="Matsunaga T."/>
            <person name="Armstrong E.E."/>
            <person name="Zych M."/>
            <person name="Ogawa Y."/>
            <person name="Stamenkovic-Radak M."/>
            <person name="Jelic M."/>
            <person name="Veselinovic M.S."/>
            <person name="Tanaskovic M."/>
            <person name="Eric P."/>
            <person name="Gao J.J."/>
            <person name="Katoh T.K."/>
            <person name="Toda M.J."/>
            <person name="Watabe H."/>
            <person name="Watada M."/>
            <person name="Davis J.S."/>
            <person name="Moyle L.C."/>
            <person name="Manoli G."/>
            <person name="Bertolini E."/>
            <person name="Kostal V."/>
            <person name="Hawley R.S."/>
            <person name="Takahashi A."/>
            <person name="Jones C.D."/>
            <person name="Price D.K."/>
            <person name="Whiteman N."/>
            <person name="Kopp A."/>
            <person name="Matute D.R."/>
            <person name="Petrov D.A."/>
        </authorList>
    </citation>
    <scope>NUCLEOTIDE SEQUENCE [LARGE SCALE GENOMIC DNA]</scope>
</reference>
<dbReference type="GeneID" id="108044891"/>
<name>A0A6P4EWP7_DRORH</name>
<dbReference type="PROSITE" id="PS50279">
    <property type="entry name" value="BPTI_KUNITZ_2"/>
    <property type="match status" value="1"/>
</dbReference>
<evidence type="ECO:0000313" key="7">
    <source>
        <dbReference type="EnsemblMetazoa" id="XP_016979538.1"/>
    </source>
</evidence>
<reference evidence="9" key="2">
    <citation type="submission" date="2025-04" db="UniProtKB">
        <authorList>
            <consortium name="RefSeq"/>
        </authorList>
    </citation>
    <scope>IDENTIFICATION</scope>
</reference>
<dbReference type="RefSeq" id="XP_016979538.1">
    <property type="nucleotide sequence ID" value="XM_017124049.1"/>
</dbReference>
<dbReference type="InterPro" id="IPR020901">
    <property type="entry name" value="Prtase_inh_Kunz-CS"/>
</dbReference>
<dbReference type="PANTHER" id="PTHR45938:SF11">
    <property type="entry name" value="WAP, KAZAL, IMMUNOGLOBULIN, KUNITZ AND NTR DOMAIN-CONTAINING PROTEIN 2-LIKE"/>
    <property type="match status" value="1"/>
</dbReference>
<evidence type="ECO:0000256" key="1">
    <source>
        <dbReference type="ARBA" id="ARBA00004613"/>
    </source>
</evidence>
<feature type="domain" description="BPTI/Kunitz inhibitor" evidence="6">
    <location>
        <begin position="27"/>
        <end position="78"/>
    </location>
</feature>
<dbReference type="PROSITE" id="PS00280">
    <property type="entry name" value="BPTI_KUNITZ_1"/>
    <property type="match status" value="1"/>
</dbReference>
<feature type="chain" id="PRO_5028006086" evidence="5">
    <location>
        <begin position="23"/>
        <end position="88"/>
    </location>
</feature>
<evidence type="ECO:0000313" key="9">
    <source>
        <dbReference type="RefSeq" id="XP_016979538.1"/>
    </source>
</evidence>
<organism evidence="9">
    <name type="scientific">Drosophila rhopaloa</name>
    <name type="common">Fruit fly</name>
    <dbReference type="NCBI Taxonomy" id="1041015"/>
    <lineage>
        <taxon>Eukaryota</taxon>
        <taxon>Metazoa</taxon>
        <taxon>Ecdysozoa</taxon>
        <taxon>Arthropoda</taxon>
        <taxon>Hexapoda</taxon>
        <taxon>Insecta</taxon>
        <taxon>Pterygota</taxon>
        <taxon>Neoptera</taxon>
        <taxon>Endopterygota</taxon>
        <taxon>Diptera</taxon>
        <taxon>Brachycera</taxon>
        <taxon>Muscomorpha</taxon>
        <taxon>Ephydroidea</taxon>
        <taxon>Drosophilidae</taxon>
        <taxon>Drosophila</taxon>
        <taxon>Sophophora</taxon>
    </lineage>
</organism>